<keyword evidence="2" id="KW-0328">Glycosyltransferase</keyword>
<dbReference type="InterPro" id="IPR029057">
    <property type="entry name" value="PRTase-like"/>
</dbReference>
<keyword evidence="2" id="KW-0808">Transferase</keyword>
<dbReference type="EMBL" id="AP025292">
    <property type="protein sequence ID" value="BDC97988.1"/>
    <property type="molecule type" value="Genomic_DNA"/>
</dbReference>
<dbReference type="CDD" id="cd06223">
    <property type="entry name" value="PRTases_typeI"/>
    <property type="match status" value="1"/>
</dbReference>
<keyword evidence="3" id="KW-1185">Reference proteome</keyword>
<organism evidence="2 3">
    <name type="scientific">Persicobacter psychrovividus</name>
    <dbReference type="NCBI Taxonomy" id="387638"/>
    <lineage>
        <taxon>Bacteria</taxon>
        <taxon>Pseudomonadati</taxon>
        <taxon>Bacteroidota</taxon>
        <taxon>Cytophagia</taxon>
        <taxon>Cytophagales</taxon>
        <taxon>Persicobacteraceae</taxon>
        <taxon>Persicobacter</taxon>
    </lineage>
</organism>
<dbReference type="GO" id="GO:0016757">
    <property type="term" value="F:glycosyltransferase activity"/>
    <property type="evidence" value="ECO:0007669"/>
    <property type="project" value="UniProtKB-KW"/>
</dbReference>
<dbReference type="NCBIfam" id="NF001097">
    <property type="entry name" value="PRK00129.1"/>
    <property type="match status" value="1"/>
</dbReference>
<dbReference type="Pfam" id="PF14681">
    <property type="entry name" value="UPRTase"/>
    <property type="match status" value="1"/>
</dbReference>
<evidence type="ECO:0000313" key="2">
    <source>
        <dbReference type="EMBL" id="BDC97988.1"/>
    </source>
</evidence>
<proteinExistence type="predicted"/>
<evidence type="ECO:0000259" key="1">
    <source>
        <dbReference type="Pfam" id="PF14681"/>
    </source>
</evidence>
<feature type="domain" description="Phosphoribosyltransferase" evidence="1">
    <location>
        <begin position="10"/>
        <end position="215"/>
    </location>
</feature>
<sequence length="218" mass="24234">MKIFRLNSESSVANHFLAEMRDENIQKDTMRFRRNIERLGELMAYEVSKDLPYVTKTVKTPLGESEIPMLEKQPILMTVLRAGLPFYNGFMNILDQASSGFIGAYRTPNPDAEDGFEIDLGYAAYPNLEGRDLIIVDPMLATGRSLVDSIEKAIEKGNPRSIHIVAIIAAPEGVAYVKERMGDRCSVWLCAEDSHLNEKSYIIPGLGDAGDLAFGSKD</sequence>
<dbReference type="SUPFAM" id="SSF53271">
    <property type="entry name" value="PRTase-like"/>
    <property type="match status" value="1"/>
</dbReference>
<dbReference type="RefSeq" id="WP_332919807.1">
    <property type="nucleotide sequence ID" value="NZ_AP025292.1"/>
</dbReference>
<protein>
    <submittedName>
        <fullName evidence="2">Uracil phosphoribosyltransferase</fullName>
    </submittedName>
</protein>
<dbReference type="PANTHER" id="PTHR11608:SF0">
    <property type="entry name" value="BIFUNCTIONAL PROTEIN PYRR"/>
    <property type="match status" value="1"/>
</dbReference>
<dbReference type="InterPro" id="IPR050137">
    <property type="entry name" value="PyrR_bifunctional"/>
</dbReference>
<accession>A0ABM7VAP2</accession>
<dbReference type="Proteomes" id="UP001354989">
    <property type="component" value="Chromosome"/>
</dbReference>
<name>A0ABM7VAP2_9BACT</name>
<reference evidence="2 3" key="1">
    <citation type="submission" date="2021-12" db="EMBL/GenBank/DDBJ databases">
        <title>Genome sequencing of bacteria with rrn-lacking chromosome and rrn-plasmid.</title>
        <authorList>
            <person name="Anda M."/>
            <person name="Iwasaki W."/>
        </authorList>
    </citation>
    <scope>NUCLEOTIDE SEQUENCE [LARGE SCALE GENOMIC DNA]</scope>
    <source>
        <strain evidence="2 3">NBRC 101262</strain>
    </source>
</reference>
<dbReference type="Gene3D" id="3.40.50.2020">
    <property type="match status" value="1"/>
</dbReference>
<gene>
    <name evidence="2" type="primary">upp</name>
    <name evidence="2" type="ORF">PEPS_02690</name>
</gene>
<dbReference type="PANTHER" id="PTHR11608">
    <property type="entry name" value="BIFUNCTIONAL PROTEIN PYRR"/>
    <property type="match status" value="1"/>
</dbReference>
<dbReference type="InterPro" id="IPR000836">
    <property type="entry name" value="PRTase_dom"/>
</dbReference>
<evidence type="ECO:0000313" key="3">
    <source>
        <dbReference type="Proteomes" id="UP001354989"/>
    </source>
</evidence>